<evidence type="ECO:0000313" key="4">
    <source>
        <dbReference type="EMBL" id="KIW92029.1"/>
    </source>
</evidence>
<evidence type="ECO:0000313" key="5">
    <source>
        <dbReference type="EMBL" id="KIW93687.1"/>
    </source>
</evidence>
<keyword evidence="7" id="KW-1185">Reference proteome</keyword>
<dbReference type="RefSeq" id="XP_016621691.1">
    <property type="nucleotide sequence ID" value="XM_016761353.1"/>
</dbReference>
<dbReference type="EMBL" id="KN846989">
    <property type="protein sequence ID" value="KIW92029.1"/>
    <property type="molecule type" value="Genomic_DNA"/>
</dbReference>
<dbReference type="EMBL" id="KN847013">
    <property type="protein sequence ID" value="KIW86653.1"/>
    <property type="molecule type" value="Genomic_DNA"/>
</dbReference>
<dbReference type="GeneID" id="27701289"/>
<dbReference type="RefSeq" id="XP_016613322.1">
    <property type="nucleotide sequence ID" value="XM_016770413.1"/>
</dbReference>
<dbReference type="RefSeq" id="XP_016613517.1">
    <property type="nucleotide sequence ID" value="XM_016770339.1"/>
</dbReference>
<dbReference type="VEuPathDB" id="FungiDB:Z519_03603"/>
<dbReference type="VEuPathDB" id="FungiDB:Z519_08361"/>
<dbReference type="RefSeq" id="XP_016620356.1">
    <property type="nucleotide sequence ID" value="XM_016764032.1"/>
</dbReference>
<name>A0A0D2H049_CLAB1</name>
<dbReference type="EMBL" id="KN847010">
    <property type="protein sequence ID" value="KIW86848.1"/>
    <property type="molecule type" value="Genomic_DNA"/>
</dbReference>
<dbReference type="RefSeq" id="XP_016617247.1">
    <property type="nucleotide sequence ID" value="XM_016766089.1"/>
</dbReference>
<dbReference type="AlphaFoldDB" id="A0A0D2H049"/>
<gene>
    <name evidence="6" type="ORF">Z519_03603</name>
    <name evidence="5" type="ORF">Z519_06292</name>
    <name evidence="4" type="ORF">Z519_07011</name>
    <name evidence="3" type="ORF">Z519_08361</name>
    <name evidence="2" type="ORF">Z519_12634</name>
    <name evidence="1" type="ORF">Z519_12708</name>
</gene>
<dbReference type="Proteomes" id="UP000053789">
    <property type="component" value="Unassembled WGS sequence"/>
</dbReference>
<dbReference type="GeneID" id="27705562"/>
<dbReference type="GeneID" id="27705636"/>
<dbReference type="VEuPathDB" id="FungiDB:Z519_06292"/>
<dbReference type="RefSeq" id="XP_016618698.1">
    <property type="nucleotide sequence ID" value="XM_016764748.1"/>
</dbReference>
<evidence type="ECO:0000313" key="3">
    <source>
        <dbReference type="EMBL" id="KIW90578.1"/>
    </source>
</evidence>
<dbReference type="EMBL" id="KN846987">
    <property type="protein sequence ID" value="KIW93687.1"/>
    <property type="molecule type" value="Genomic_DNA"/>
</dbReference>
<dbReference type="HOGENOM" id="CLU_1948589_0_0_1"/>
<dbReference type="GeneID" id="27696531"/>
<evidence type="ECO:0000313" key="2">
    <source>
        <dbReference type="EMBL" id="KIW86848.1"/>
    </source>
</evidence>
<evidence type="ECO:0000313" key="1">
    <source>
        <dbReference type="EMBL" id="KIW86653.1"/>
    </source>
</evidence>
<evidence type="ECO:0000313" key="7">
    <source>
        <dbReference type="Proteomes" id="UP000053789"/>
    </source>
</evidence>
<sequence length="129" mass="14366">MRKPNGPTLPKKLSGNAAAYEPERVSYNKSDNRITVLNPNGYLAYLIQQDMFTSKKISVYIGSAMLGSVGVRSSETVEAQTLVARRDPNSVFNKVIYLEAKTTGTGWDVKTASTLDIERLARLWKVRQI</sequence>
<dbReference type="VEuPathDB" id="FungiDB:Z519_07011"/>
<dbReference type="VEuPathDB" id="FungiDB:Z519_12634"/>
<proteinExistence type="predicted"/>
<reference evidence="1 7" key="1">
    <citation type="submission" date="2015-01" db="EMBL/GenBank/DDBJ databases">
        <title>The Genome Sequence of Cladophialophora bantiana CBS 173.52.</title>
        <authorList>
            <consortium name="The Broad Institute Genomics Platform"/>
            <person name="Cuomo C."/>
            <person name="de Hoog S."/>
            <person name="Gorbushina A."/>
            <person name="Stielow B."/>
            <person name="Teixiera M."/>
            <person name="Abouelleil A."/>
            <person name="Chapman S.B."/>
            <person name="Priest M."/>
            <person name="Young S.K."/>
            <person name="Wortman J."/>
            <person name="Nusbaum C."/>
            <person name="Birren B."/>
        </authorList>
    </citation>
    <scope>NUCLEOTIDE SEQUENCE [LARGE SCALE GENOMIC DNA]</scope>
    <source>
        <strain evidence="7">ATCC 10958 / CDC1940 / 8579 / CBS 173.52</strain>
        <strain evidence="1">CBS 173.52</strain>
    </source>
</reference>
<protein>
    <submittedName>
        <fullName evidence="1">Unplaced genomic scaffold supercont1.34, whole genome shotgun sequence</fullName>
    </submittedName>
    <submittedName>
        <fullName evidence="5">Unplaced genomic scaffold supercont1.8, whole genome shotgun sequence</fullName>
    </submittedName>
</protein>
<dbReference type="VEuPathDB" id="FungiDB:Z519_12708"/>
<dbReference type="EMBL" id="KN846992">
    <property type="protein sequence ID" value="KIW90578.1"/>
    <property type="molecule type" value="Genomic_DNA"/>
</dbReference>
<accession>A0A0D2H049</accession>
<evidence type="ECO:0000313" key="6">
    <source>
        <dbReference type="EMBL" id="KIW95022.1"/>
    </source>
</evidence>
<organism evidence="1 7">
    <name type="scientific">Cladophialophora bantiana (strain ATCC 10958 / CBS 173.52 / CDC B-1940 / NIH 8579)</name>
    <name type="common">Xylohypha bantiana</name>
    <dbReference type="NCBI Taxonomy" id="1442370"/>
    <lineage>
        <taxon>Eukaryota</taxon>
        <taxon>Fungi</taxon>
        <taxon>Dikarya</taxon>
        <taxon>Ascomycota</taxon>
        <taxon>Pezizomycotina</taxon>
        <taxon>Eurotiomycetes</taxon>
        <taxon>Chaetothyriomycetidae</taxon>
        <taxon>Chaetothyriales</taxon>
        <taxon>Herpotrichiellaceae</taxon>
        <taxon>Cladophialophora</taxon>
    </lineage>
</organism>
<dbReference type="GeneID" id="27699220"/>
<dbReference type="EMBL" id="KN846984">
    <property type="protein sequence ID" value="KIW95022.1"/>
    <property type="molecule type" value="Genomic_DNA"/>
</dbReference>
<dbReference type="GeneID" id="27699939"/>